<dbReference type="Proteomes" id="UP000580250">
    <property type="component" value="Unassembled WGS sequence"/>
</dbReference>
<gene>
    <name evidence="1" type="ORF">MENT_LOCUS22036</name>
</gene>
<dbReference type="AlphaFoldDB" id="A0A6V7V6T6"/>
<organism evidence="1 2">
    <name type="scientific">Meloidogyne enterolobii</name>
    <name type="common">Root-knot nematode worm</name>
    <name type="synonym">Meloidogyne mayaguensis</name>
    <dbReference type="NCBI Taxonomy" id="390850"/>
    <lineage>
        <taxon>Eukaryota</taxon>
        <taxon>Metazoa</taxon>
        <taxon>Ecdysozoa</taxon>
        <taxon>Nematoda</taxon>
        <taxon>Chromadorea</taxon>
        <taxon>Rhabditida</taxon>
        <taxon>Tylenchina</taxon>
        <taxon>Tylenchomorpha</taxon>
        <taxon>Tylenchoidea</taxon>
        <taxon>Meloidogynidae</taxon>
        <taxon>Meloidogyninae</taxon>
        <taxon>Meloidogyne</taxon>
    </lineage>
</organism>
<evidence type="ECO:0000313" key="1">
    <source>
        <dbReference type="EMBL" id="CAD2170617.1"/>
    </source>
</evidence>
<dbReference type="EMBL" id="CAJEWN010000171">
    <property type="protein sequence ID" value="CAD2170617.1"/>
    <property type="molecule type" value="Genomic_DNA"/>
</dbReference>
<protein>
    <submittedName>
        <fullName evidence="1">Uncharacterized protein</fullName>
    </submittedName>
</protein>
<reference evidence="1 2" key="1">
    <citation type="submission" date="2020-08" db="EMBL/GenBank/DDBJ databases">
        <authorList>
            <person name="Koutsovoulos G."/>
            <person name="Danchin GJ E."/>
        </authorList>
    </citation>
    <scope>NUCLEOTIDE SEQUENCE [LARGE SCALE GENOMIC DNA]</scope>
</reference>
<comment type="caution">
    <text evidence="1">The sequence shown here is derived from an EMBL/GenBank/DDBJ whole genome shotgun (WGS) entry which is preliminary data.</text>
</comment>
<proteinExistence type="predicted"/>
<name>A0A6V7V6T6_MELEN</name>
<sequence length="87" mass="9893">MDVINIRTFLLRILFGDWKKIAPYTTRSNTLSSSLFFGATGNSAVTGPVFFSSQVLSDINTEWSDSFFSFLPNVNQKAEINLLFHFY</sequence>
<accession>A0A6V7V6T6</accession>
<evidence type="ECO:0000313" key="2">
    <source>
        <dbReference type="Proteomes" id="UP000580250"/>
    </source>
</evidence>